<evidence type="ECO:0000256" key="6">
    <source>
        <dbReference type="SAM" id="Phobius"/>
    </source>
</evidence>
<keyword evidence="6" id="KW-1133">Transmembrane helix</keyword>
<sequence length="606" mass="68450">MGLNYQNSHPASHAALAISFVLEKKPAGGRSLVYVLHVSIFPTYIMFVPVYMSNPAFLLATSLVRLLIAGGVHARSRRAESFPLSLFSSSCLLELHRTRALEPTTHSDPKPSTPDYASSYCLCSVSVDANWHNQSPTTTPDTVASGPSRCQSIATELPSQPLCIELVELYFRYIHDTFHSLFHPPSVMEDVINGALPRVLLFAMISLSARFSEDPFFAGIDPRIRGRPYAQEAEHLLNLREVSLTTLQAAVLVGAYVITEGEAAAESVFYSVACRNALLLDLPNMAVTSRVEQEVNRRAWWTLCMIDVWSSRGVRIPRMLTPRSDVPYPMEETVFHRLRSDGMDVPSPSHLQESSASLLTQMIKLNAILFEISTVNELAASHSHLDSGHQEAVDTLTAKLEGWYNNLPIGLQDTHANLSRYATMGLGPMFVAVYLGYYHFGQLLYYPYLHEDSYDDTIHARYYADKCKGHSIGLCEILYRAYSTPGCEVYYTMVGHVLVIASTVQLHILLFSTDEVQIRTARSRLERNFEILTRLQTFWPTLDVCFTRFREFHKACQKYKETSFRMDKWMLQFLFEFAKPVGEKDPDELAELRPWTMQDLGFTPPA</sequence>
<dbReference type="Pfam" id="PF04082">
    <property type="entry name" value="Fungal_trans"/>
    <property type="match status" value="1"/>
</dbReference>
<feature type="domain" description="Xylanolytic transcriptional activator regulatory" evidence="7">
    <location>
        <begin position="168"/>
        <end position="404"/>
    </location>
</feature>
<keyword evidence="2" id="KW-0479">Metal-binding</keyword>
<dbReference type="EMBL" id="KN848080">
    <property type="protein sequence ID" value="KIX95876.1"/>
    <property type="molecule type" value="Genomic_DNA"/>
</dbReference>
<dbReference type="PANTHER" id="PTHR47338:SF16">
    <property type="entry name" value="TRANSCRIPTION FACTOR, PUTATIVE (AFU_ORTHOLOGUE AFUA_2G09360)-RELATED"/>
    <property type="match status" value="1"/>
</dbReference>
<keyword evidence="5" id="KW-0539">Nucleus</keyword>
<evidence type="ECO:0000313" key="9">
    <source>
        <dbReference type="Proteomes" id="UP000053411"/>
    </source>
</evidence>
<comment type="subcellular location">
    <subcellularLocation>
        <location evidence="1">Nucleus</location>
    </subcellularLocation>
</comment>
<dbReference type="InterPro" id="IPR050815">
    <property type="entry name" value="TF_fung"/>
</dbReference>
<feature type="transmembrane region" description="Helical" evidence="6">
    <location>
        <begin position="421"/>
        <end position="440"/>
    </location>
</feature>
<dbReference type="InterPro" id="IPR007219">
    <property type="entry name" value="XnlR_reg_dom"/>
</dbReference>
<dbReference type="CDD" id="cd12148">
    <property type="entry name" value="fungal_TF_MHR"/>
    <property type="match status" value="1"/>
</dbReference>
<reference evidence="8 9" key="1">
    <citation type="submission" date="2015-01" db="EMBL/GenBank/DDBJ databases">
        <title>The Genome Sequence of Fonsecaea multimorphosa CBS 102226.</title>
        <authorList>
            <consortium name="The Broad Institute Genomics Platform"/>
            <person name="Cuomo C."/>
            <person name="de Hoog S."/>
            <person name="Gorbushina A."/>
            <person name="Stielow B."/>
            <person name="Teixiera M."/>
            <person name="Abouelleil A."/>
            <person name="Chapman S.B."/>
            <person name="Priest M."/>
            <person name="Young S.K."/>
            <person name="Wortman J."/>
            <person name="Nusbaum C."/>
            <person name="Birren B."/>
        </authorList>
    </citation>
    <scope>NUCLEOTIDE SEQUENCE [LARGE SCALE GENOMIC DNA]</scope>
    <source>
        <strain evidence="8 9">CBS 102226</strain>
    </source>
</reference>
<dbReference type="VEuPathDB" id="FungiDB:Z520_08584"/>
<keyword evidence="4" id="KW-0804">Transcription</keyword>
<feature type="transmembrane region" description="Helical" evidence="6">
    <location>
        <begin position="57"/>
        <end position="74"/>
    </location>
</feature>
<gene>
    <name evidence="8" type="ORF">Z520_08584</name>
</gene>
<dbReference type="AlphaFoldDB" id="A0A0D2IFK8"/>
<dbReference type="GeneID" id="27714330"/>
<dbReference type="GO" id="GO:0005634">
    <property type="term" value="C:nucleus"/>
    <property type="evidence" value="ECO:0007669"/>
    <property type="project" value="UniProtKB-SubCell"/>
</dbReference>
<evidence type="ECO:0000256" key="5">
    <source>
        <dbReference type="ARBA" id="ARBA00023242"/>
    </source>
</evidence>
<proteinExistence type="predicted"/>
<evidence type="ECO:0000256" key="1">
    <source>
        <dbReference type="ARBA" id="ARBA00004123"/>
    </source>
</evidence>
<keyword evidence="6" id="KW-0472">Membrane</keyword>
<dbReference type="GO" id="GO:0003677">
    <property type="term" value="F:DNA binding"/>
    <property type="evidence" value="ECO:0007669"/>
    <property type="project" value="InterPro"/>
</dbReference>
<evidence type="ECO:0000313" key="8">
    <source>
        <dbReference type="EMBL" id="KIX95876.1"/>
    </source>
</evidence>
<evidence type="ECO:0000256" key="3">
    <source>
        <dbReference type="ARBA" id="ARBA00023015"/>
    </source>
</evidence>
<evidence type="ECO:0000256" key="4">
    <source>
        <dbReference type="ARBA" id="ARBA00023163"/>
    </source>
</evidence>
<evidence type="ECO:0000256" key="2">
    <source>
        <dbReference type="ARBA" id="ARBA00022723"/>
    </source>
</evidence>
<dbReference type="GO" id="GO:0000981">
    <property type="term" value="F:DNA-binding transcription factor activity, RNA polymerase II-specific"/>
    <property type="evidence" value="ECO:0007669"/>
    <property type="project" value="InterPro"/>
</dbReference>
<keyword evidence="6" id="KW-0812">Transmembrane</keyword>
<protein>
    <recommendedName>
        <fullName evidence="7">Xylanolytic transcriptional activator regulatory domain-containing protein</fullName>
    </recommendedName>
</protein>
<feature type="transmembrane region" description="Helical" evidence="6">
    <location>
        <begin position="489"/>
        <end position="512"/>
    </location>
</feature>
<accession>A0A0D2IFK8</accession>
<dbReference type="GO" id="GO:0008270">
    <property type="term" value="F:zinc ion binding"/>
    <property type="evidence" value="ECO:0007669"/>
    <property type="project" value="InterPro"/>
</dbReference>
<name>A0A0D2IFK8_9EURO</name>
<dbReference type="Proteomes" id="UP000053411">
    <property type="component" value="Unassembled WGS sequence"/>
</dbReference>
<organism evidence="8 9">
    <name type="scientific">Fonsecaea multimorphosa CBS 102226</name>
    <dbReference type="NCBI Taxonomy" id="1442371"/>
    <lineage>
        <taxon>Eukaryota</taxon>
        <taxon>Fungi</taxon>
        <taxon>Dikarya</taxon>
        <taxon>Ascomycota</taxon>
        <taxon>Pezizomycotina</taxon>
        <taxon>Eurotiomycetes</taxon>
        <taxon>Chaetothyriomycetidae</taxon>
        <taxon>Chaetothyriales</taxon>
        <taxon>Herpotrichiellaceae</taxon>
        <taxon>Fonsecaea</taxon>
    </lineage>
</organism>
<keyword evidence="3" id="KW-0805">Transcription regulation</keyword>
<dbReference type="RefSeq" id="XP_016629999.1">
    <property type="nucleotide sequence ID" value="XM_016779080.1"/>
</dbReference>
<evidence type="ECO:0000259" key="7">
    <source>
        <dbReference type="Pfam" id="PF04082"/>
    </source>
</evidence>
<dbReference type="OrthoDB" id="1924787at2759"/>
<dbReference type="GO" id="GO:0006351">
    <property type="term" value="P:DNA-templated transcription"/>
    <property type="evidence" value="ECO:0007669"/>
    <property type="project" value="InterPro"/>
</dbReference>
<dbReference type="PANTHER" id="PTHR47338">
    <property type="entry name" value="ZN(II)2CYS6 TRANSCRIPTION FACTOR (EUROFUNG)-RELATED"/>
    <property type="match status" value="1"/>
</dbReference>
<keyword evidence="9" id="KW-1185">Reference proteome</keyword>